<evidence type="ECO:0000256" key="1">
    <source>
        <dbReference type="SAM" id="Phobius"/>
    </source>
</evidence>
<dbReference type="NCBIfam" id="TIGR03788">
    <property type="entry name" value="marine_srt_targ"/>
    <property type="match status" value="1"/>
</dbReference>
<keyword evidence="1" id="KW-1133">Transmembrane helix</keyword>
<keyword evidence="1" id="KW-0472">Membrane</keyword>
<dbReference type="Pfam" id="PF08487">
    <property type="entry name" value="VIT"/>
    <property type="match status" value="1"/>
</dbReference>
<dbReference type="AlphaFoldDB" id="A0AAW9R8H9"/>
<dbReference type="PROSITE" id="PS51468">
    <property type="entry name" value="VIT"/>
    <property type="match status" value="1"/>
</dbReference>
<dbReference type="PANTHER" id="PTHR45737">
    <property type="entry name" value="VON WILLEBRAND FACTOR A DOMAIN-CONTAINING PROTEIN 5A"/>
    <property type="match status" value="1"/>
</dbReference>
<dbReference type="InterPro" id="IPR036465">
    <property type="entry name" value="vWFA_dom_sf"/>
</dbReference>
<dbReference type="InterPro" id="IPR013694">
    <property type="entry name" value="VIT"/>
</dbReference>
<dbReference type="Pfam" id="PF13768">
    <property type="entry name" value="VWA_3"/>
    <property type="match status" value="1"/>
</dbReference>
<keyword evidence="5" id="KW-1185">Reference proteome</keyword>
<evidence type="ECO:0000259" key="2">
    <source>
        <dbReference type="PROSITE" id="PS50234"/>
    </source>
</evidence>
<feature type="transmembrane region" description="Helical" evidence="1">
    <location>
        <begin position="652"/>
        <end position="672"/>
    </location>
</feature>
<evidence type="ECO:0000313" key="4">
    <source>
        <dbReference type="EMBL" id="MEJ8569097.1"/>
    </source>
</evidence>
<reference evidence="4 5" key="1">
    <citation type="submission" date="2024-02" db="EMBL/GenBank/DDBJ databases">
        <title>A novel Wenzhouxiangellaceae bacterium, isolated from coastal sediments.</title>
        <authorList>
            <person name="Du Z.-J."/>
            <person name="Ye Y.-Q."/>
            <person name="Zhang X.-Y."/>
        </authorList>
    </citation>
    <scope>NUCLEOTIDE SEQUENCE [LARGE SCALE GENOMIC DNA]</scope>
    <source>
        <strain evidence="4 5">CH-27</strain>
    </source>
</reference>
<proteinExistence type="predicted"/>
<keyword evidence="1" id="KW-0812">Transmembrane</keyword>
<dbReference type="EMBL" id="JAZHOG010000011">
    <property type="protein sequence ID" value="MEJ8569097.1"/>
    <property type="molecule type" value="Genomic_DNA"/>
</dbReference>
<feature type="domain" description="VWFA" evidence="2">
    <location>
        <begin position="324"/>
        <end position="494"/>
    </location>
</feature>
<evidence type="ECO:0000259" key="3">
    <source>
        <dbReference type="PROSITE" id="PS51468"/>
    </source>
</evidence>
<dbReference type="PROSITE" id="PS50234">
    <property type="entry name" value="VWFA"/>
    <property type="match status" value="1"/>
</dbReference>
<dbReference type="Gene3D" id="3.40.50.410">
    <property type="entry name" value="von Willebrand factor, type A domain"/>
    <property type="match status" value="1"/>
</dbReference>
<dbReference type="SMART" id="SM00327">
    <property type="entry name" value="VWA"/>
    <property type="match status" value="1"/>
</dbReference>
<dbReference type="InterPro" id="IPR002035">
    <property type="entry name" value="VWF_A"/>
</dbReference>
<accession>A0AAW9R8H9</accession>
<name>A0AAW9R8H9_9GAMM</name>
<dbReference type="SUPFAM" id="SSF53300">
    <property type="entry name" value="vWA-like"/>
    <property type="match status" value="1"/>
</dbReference>
<dbReference type="SMART" id="SM00609">
    <property type="entry name" value="VIT"/>
    <property type="match status" value="1"/>
</dbReference>
<dbReference type="Proteomes" id="UP001359886">
    <property type="component" value="Unassembled WGS sequence"/>
</dbReference>
<gene>
    <name evidence="4" type="ORF">V3330_15815</name>
</gene>
<dbReference type="InterPro" id="IPR022440">
    <property type="entry name" value="CHP03788"/>
</dbReference>
<organism evidence="4 5">
    <name type="scientific">Elongatibacter sediminis</name>
    <dbReference type="NCBI Taxonomy" id="3119006"/>
    <lineage>
        <taxon>Bacteria</taxon>
        <taxon>Pseudomonadati</taxon>
        <taxon>Pseudomonadota</taxon>
        <taxon>Gammaproteobacteria</taxon>
        <taxon>Chromatiales</taxon>
        <taxon>Wenzhouxiangellaceae</taxon>
        <taxon>Elongatibacter</taxon>
    </lineage>
</organism>
<feature type="non-terminal residue" evidence="4">
    <location>
        <position position="1"/>
    </location>
</feature>
<sequence length="686" mass="75342">PAGARREVYVPPRRAKRGWLTWQDRALLILWVILTALLLVRMSTAEASTGGEEHWGLEFRGNGSNLRAVALDTDIAADVTGLVARIEVRQRFRNTGTAWSEAIYRFPLPRGSAVDRLRIEAGGRVIEGEIREKGTARRQYQQARSSGRIAALVEQERPNQFQTRLANIGPDEELVVEIGFLAHVDYHDGVFSLNLPLTFTPRWQAAGPRRVETAWSETTPRIGTSGGLDDHHLQLGVRLRTGLSLARLESRYHDIEVHPALGGYDVFVADPDTRTDRVFTLEWATERGREPESALMTWDDGDAIYAMLMVAPPLPEAVAPQPRDVVFIIDTSGSMEGRSLRQAQAALHQGLQRLGPDDRFNIIRFDSVSERLFERSVPADAASLVTAGDFIDDLRANGGTNMAPALQDAMLQPAWPGLLRQIVFVTDGSVGNEGDLLLQIGEQLGASRLFTVSIGSAPNRGFMRKAAEIGRGHHTHVGKLNEVEERMAALWSRIENPALSDLCVDWGVAAETYPEVIPDLYAGEPLWLFARLPREPAEIRLCGQLGGQPWEQVRQPLPGRGSENIATLWARSKIESLEDSRVFGADPDFVRGEVTDLALDFGLLTAYTGMVAVAPEPVRPASQALRAEDVPSLLPAGSSGQASGFASTATHWPVQLFFALLLLSISVALMWFSSPSRPSRVRHGAA</sequence>
<feature type="domain" description="VIT" evidence="3">
    <location>
        <begin position="54"/>
        <end position="182"/>
    </location>
</feature>
<dbReference type="RefSeq" id="WP_354696419.1">
    <property type="nucleotide sequence ID" value="NZ_JAZHOG010000011.1"/>
</dbReference>
<comment type="caution">
    <text evidence="4">The sequence shown here is derived from an EMBL/GenBank/DDBJ whole genome shotgun (WGS) entry which is preliminary data.</text>
</comment>
<dbReference type="PANTHER" id="PTHR45737:SF6">
    <property type="entry name" value="VON WILLEBRAND FACTOR A DOMAIN-CONTAINING PROTEIN 5A"/>
    <property type="match status" value="1"/>
</dbReference>
<protein>
    <submittedName>
        <fullName evidence="4">Marine proteobacterial sortase target protein</fullName>
    </submittedName>
</protein>
<evidence type="ECO:0000313" key="5">
    <source>
        <dbReference type="Proteomes" id="UP001359886"/>
    </source>
</evidence>